<dbReference type="SUPFAM" id="SSF51569">
    <property type="entry name" value="Aldolase"/>
    <property type="match status" value="1"/>
</dbReference>
<dbReference type="PROSITE" id="PS00816">
    <property type="entry name" value="AIPM_HOMOCIT_SYNTH_2"/>
    <property type="match status" value="1"/>
</dbReference>
<dbReference type="InterPro" id="IPR002034">
    <property type="entry name" value="AIPM/Hcit_synth_CS"/>
</dbReference>
<reference evidence="13 14" key="1">
    <citation type="submission" date="2019-03" db="EMBL/GenBank/DDBJ databases">
        <title>Genomic Encyclopedia of Type Strains, Phase IV (KMG-IV): sequencing the most valuable type-strain genomes for metagenomic binning, comparative biology and taxonomic classification.</title>
        <authorList>
            <person name="Goeker M."/>
        </authorList>
    </citation>
    <scope>NUCLEOTIDE SEQUENCE [LARGE SCALE GENOMIC DNA]</scope>
    <source>
        <strain evidence="13 14">DSM 25964</strain>
    </source>
</reference>
<evidence type="ECO:0000313" key="14">
    <source>
        <dbReference type="Proteomes" id="UP000295066"/>
    </source>
</evidence>
<feature type="binding site" evidence="11">
    <location>
        <position position="205"/>
    </location>
    <ligand>
        <name>Mn(2+)</name>
        <dbReference type="ChEBI" id="CHEBI:29035"/>
    </ligand>
</feature>
<accession>A0A4R8M1A3</accession>
<keyword evidence="11" id="KW-0963">Cytoplasm</keyword>
<dbReference type="GO" id="GO:0005737">
    <property type="term" value="C:cytoplasm"/>
    <property type="evidence" value="ECO:0007669"/>
    <property type="project" value="UniProtKB-UniRule"/>
</dbReference>
<dbReference type="OrthoDB" id="9804858at2"/>
<feature type="binding site" evidence="11">
    <location>
        <position position="16"/>
    </location>
    <ligand>
        <name>Mn(2+)</name>
        <dbReference type="ChEBI" id="CHEBI:29035"/>
    </ligand>
</feature>
<dbReference type="AlphaFoldDB" id="A0A4R8M1A3"/>
<dbReference type="PANTHER" id="PTHR10277:SF9">
    <property type="entry name" value="2-ISOPROPYLMALATE SYNTHASE 1, CHLOROPLASTIC-RELATED"/>
    <property type="match status" value="1"/>
</dbReference>
<evidence type="ECO:0000256" key="7">
    <source>
        <dbReference type="ARBA" id="ARBA00022679"/>
    </source>
</evidence>
<dbReference type="PROSITE" id="PS50991">
    <property type="entry name" value="PYR_CT"/>
    <property type="match status" value="1"/>
</dbReference>
<feature type="domain" description="Pyruvate carboxyltransferase" evidence="12">
    <location>
        <begin position="7"/>
        <end position="268"/>
    </location>
</feature>
<evidence type="ECO:0000256" key="9">
    <source>
        <dbReference type="ARBA" id="ARBA00023211"/>
    </source>
</evidence>
<dbReference type="PROSITE" id="PS00815">
    <property type="entry name" value="AIPM_HOMOCIT_SYNTH_1"/>
    <property type="match status" value="1"/>
</dbReference>
<dbReference type="PANTHER" id="PTHR10277">
    <property type="entry name" value="HOMOCITRATE SYNTHASE-RELATED"/>
    <property type="match status" value="1"/>
</dbReference>
<keyword evidence="10 11" id="KW-0100">Branched-chain amino acid biosynthesis</keyword>
<dbReference type="Proteomes" id="UP000295066">
    <property type="component" value="Unassembled WGS sequence"/>
</dbReference>
<dbReference type="HAMAP" id="MF_01025">
    <property type="entry name" value="LeuA_type1"/>
    <property type="match status" value="1"/>
</dbReference>
<sequence>MTENHRVRIFDTTLRDGEQAAGINLNREEKLRIALQLAKMNVDVIEAGFPAASPGDFEAVKLIADTVKGPVIAGLARTRKEDIRSAAEAVRGAGRGRIHTFIATSPIHMEFKLKMTPEQVVEEVRQAVTYARSLVEDVEFSAEDASRSDVSFLAEVFRTAADCGAGTLNIPDTVGYAVPEEFGAFVRTVIEATDRPGVTWSVHCHNDLGMAVANSLAAVRAGAGQVECTVNGLGERAGNASLEEVVMGLRTRRDSYGCETSLDTTKLWGVSSMVSRMTGFPVPPNKAVVGSNAFAHEAGIHQHGVLCNRATYEIMNPEDVGAPGSRLVLGKHSGKHAFRQRVEEMGFSLSEEKITEAMALFKTLCDRKEIVTSEDLEAMINSEILAAAESRRIVLKTFLVQVGRGHGTATVTLEDDGREATDAATGNGPVDAAYRAVRRIVGIEPELENYSIRSVTEASDAIGEARVTLVFEGLRVSGRGASTDVIEASIRAYIDGINRLFQMAVSKGVRLYGKNVG</sequence>
<dbReference type="InterPro" id="IPR000891">
    <property type="entry name" value="PYR_CT"/>
</dbReference>
<dbReference type="EC" id="2.3.3.13" evidence="3 11"/>
<feature type="binding site" evidence="11">
    <location>
        <position position="203"/>
    </location>
    <ligand>
        <name>Mn(2+)</name>
        <dbReference type="ChEBI" id="CHEBI:29035"/>
    </ligand>
</feature>
<protein>
    <recommendedName>
        <fullName evidence="4 11">2-isopropylmalate synthase</fullName>
        <ecNumber evidence="3 11">2.3.3.13</ecNumber>
    </recommendedName>
    <alternativeName>
        <fullName evidence="11">Alpha-IPM synthase</fullName>
    </alternativeName>
    <alternativeName>
        <fullName evidence="11">Alpha-isopropylmalate synthase</fullName>
    </alternativeName>
</protein>
<evidence type="ECO:0000256" key="1">
    <source>
        <dbReference type="ARBA" id="ARBA00004689"/>
    </source>
</evidence>
<dbReference type="Pfam" id="PF22617">
    <property type="entry name" value="HCS_D2"/>
    <property type="match status" value="1"/>
</dbReference>
<proteinExistence type="inferred from homology"/>
<keyword evidence="8 11" id="KW-0479">Metal-binding</keyword>
<dbReference type="FunFam" id="3.30.160.270:FF:000003">
    <property type="entry name" value="2-isopropylmalate synthase"/>
    <property type="match status" value="1"/>
</dbReference>
<evidence type="ECO:0000256" key="5">
    <source>
        <dbReference type="ARBA" id="ARBA00022430"/>
    </source>
</evidence>
<evidence type="ECO:0000256" key="11">
    <source>
        <dbReference type="HAMAP-Rule" id="MF_01025"/>
    </source>
</evidence>
<feature type="binding site" evidence="11">
    <location>
        <position position="239"/>
    </location>
    <ligand>
        <name>Mn(2+)</name>
        <dbReference type="ChEBI" id="CHEBI:29035"/>
    </ligand>
</feature>
<comment type="similarity">
    <text evidence="2 11">Belongs to the alpha-IPM synthase/homocitrate synthase family. LeuA type 1 subfamily.</text>
</comment>
<organism evidence="13 14">
    <name type="scientific">Aminivibrio pyruvatiphilus</name>
    <dbReference type="NCBI Taxonomy" id="1005740"/>
    <lineage>
        <taxon>Bacteria</taxon>
        <taxon>Thermotogati</taxon>
        <taxon>Synergistota</taxon>
        <taxon>Synergistia</taxon>
        <taxon>Synergistales</taxon>
        <taxon>Aminobacteriaceae</taxon>
        <taxon>Aminivibrio</taxon>
    </lineage>
</organism>
<dbReference type="Gene3D" id="1.10.238.260">
    <property type="match status" value="1"/>
</dbReference>
<dbReference type="InterPro" id="IPR054691">
    <property type="entry name" value="LeuA/HCS_post-cat"/>
</dbReference>
<comment type="subunit">
    <text evidence="11">Homodimer.</text>
</comment>
<dbReference type="SUPFAM" id="SSF110921">
    <property type="entry name" value="2-isopropylmalate synthase LeuA, allosteric (dimerisation) domain"/>
    <property type="match status" value="1"/>
</dbReference>
<dbReference type="GO" id="GO:0003852">
    <property type="term" value="F:2-isopropylmalate synthase activity"/>
    <property type="evidence" value="ECO:0007669"/>
    <property type="project" value="UniProtKB-UniRule"/>
</dbReference>
<evidence type="ECO:0000256" key="4">
    <source>
        <dbReference type="ARBA" id="ARBA00018198"/>
    </source>
</evidence>
<keyword evidence="5 11" id="KW-0432">Leucine biosynthesis</keyword>
<keyword evidence="7 11" id="KW-0808">Transferase</keyword>
<dbReference type="GO" id="GO:0030145">
    <property type="term" value="F:manganese ion binding"/>
    <property type="evidence" value="ECO:0007669"/>
    <property type="project" value="UniProtKB-UniRule"/>
</dbReference>
<dbReference type="InterPro" id="IPR050073">
    <property type="entry name" value="2-IPM_HCS-like"/>
</dbReference>
<comment type="caution">
    <text evidence="13">The sequence shown here is derived from an EMBL/GenBank/DDBJ whole genome shotgun (WGS) entry which is preliminary data.</text>
</comment>
<dbReference type="Gene3D" id="3.20.20.70">
    <property type="entry name" value="Aldolase class I"/>
    <property type="match status" value="1"/>
</dbReference>
<evidence type="ECO:0000256" key="8">
    <source>
        <dbReference type="ARBA" id="ARBA00022723"/>
    </source>
</evidence>
<dbReference type="Pfam" id="PF00682">
    <property type="entry name" value="HMGL-like"/>
    <property type="match status" value="1"/>
</dbReference>
<dbReference type="Gene3D" id="3.30.160.270">
    <property type="match status" value="1"/>
</dbReference>
<name>A0A4R8M1A3_9BACT</name>
<comment type="catalytic activity">
    <reaction evidence="11">
        <text>3-methyl-2-oxobutanoate + acetyl-CoA + H2O = (2S)-2-isopropylmalate + CoA + H(+)</text>
        <dbReference type="Rhea" id="RHEA:21524"/>
        <dbReference type="ChEBI" id="CHEBI:1178"/>
        <dbReference type="ChEBI" id="CHEBI:11851"/>
        <dbReference type="ChEBI" id="CHEBI:15377"/>
        <dbReference type="ChEBI" id="CHEBI:15378"/>
        <dbReference type="ChEBI" id="CHEBI:57287"/>
        <dbReference type="ChEBI" id="CHEBI:57288"/>
        <dbReference type="EC" id="2.3.3.13"/>
    </reaction>
</comment>
<evidence type="ECO:0000256" key="10">
    <source>
        <dbReference type="ARBA" id="ARBA00023304"/>
    </source>
</evidence>
<dbReference type="GO" id="GO:0003985">
    <property type="term" value="F:acetyl-CoA C-acetyltransferase activity"/>
    <property type="evidence" value="ECO:0007669"/>
    <property type="project" value="UniProtKB-UniRule"/>
</dbReference>
<dbReference type="UniPathway" id="UPA00048">
    <property type="reaction ID" value="UER00070"/>
</dbReference>
<dbReference type="FunFam" id="3.20.20.70:FF:000010">
    <property type="entry name" value="2-isopropylmalate synthase"/>
    <property type="match status" value="1"/>
</dbReference>
<comment type="cofactor">
    <cofactor evidence="11">
        <name>Mn(2+)</name>
        <dbReference type="ChEBI" id="CHEBI:29035"/>
    </cofactor>
</comment>
<evidence type="ECO:0000313" key="13">
    <source>
        <dbReference type="EMBL" id="TDY55406.1"/>
    </source>
</evidence>
<dbReference type="InterPro" id="IPR013709">
    <property type="entry name" value="2-isopropylmalate_synth_dimer"/>
</dbReference>
<dbReference type="InterPro" id="IPR013785">
    <property type="entry name" value="Aldolase_TIM"/>
</dbReference>
<comment type="function">
    <text evidence="11">Catalyzes the condensation of the acetyl group of acetyl-CoA with 3-methyl-2-oxobutanoate (2-ketoisovalerate) to form 3-carboxy-3-hydroxy-4-methylpentanoate (2-isopropylmalate).</text>
</comment>
<keyword evidence="9 11" id="KW-0464">Manganese</keyword>
<feature type="region of interest" description="Regulatory domain" evidence="11">
    <location>
        <begin position="394"/>
        <end position="517"/>
    </location>
</feature>
<dbReference type="RefSeq" id="WP_133958937.1">
    <property type="nucleotide sequence ID" value="NZ_SORI01000023.1"/>
</dbReference>
<evidence type="ECO:0000256" key="6">
    <source>
        <dbReference type="ARBA" id="ARBA00022605"/>
    </source>
</evidence>
<evidence type="ECO:0000259" key="12">
    <source>
        <dbReference type="PROSITE" id="PS50991"/>
    </source>
</evidence>
<evidence type="ECO:0000256" key="2">
    <source>
        <dbReference type="ARBA" id="ARBA00009396"/>
    </source>
</evidence>
<keyword evidence="14" id="KW-1185">Reference proteome</keyword>
<dbReference type="NCBIfam" id="TIGR00973">
    <property type="entry name" value="leuA_bact"/>
    <property type="match status" value="1"/>
</dbReference>
<dbReference type="CDD" id="cd07940">
    <property type="entry name" value="DRE_TIM_IPMS"/>
    <property type="match status" value="1"/>
</dbReference>
<dbReference type="InterPro" id="IPR036230">
    <property type="entry name" value="LeuA_allosteric_dom_sf"/>
</dbReference>
<keyword evidence="6 11" id="KW-0028">Amino-acid biosynthesis</keyword>
<dbReference type="InterPro" id="IPR005671">
    <property type="entry name" value="LeuA_bact_synth"/>
</dbReference>
<dbReference type="NCBIfam" id="NF002086">
    <property type="entry name" value="PRK00915.1-3"/>
    <property type="match status" value="1"/>
</dbReference>
<dbReference type="EMBL" id="SORI01000023">
    <property type="protein sequence ID" value="TDY55406.1"/>
    <property type="molecule type" value="Genomic_DNA"/>
</dbReference>
<dbReference type="FunFam" id="1.10.238.260:FF:000001">
    <property type="entry name" value="2-isopropylmalate synthase"/>
    <property type="match status" value="1"/>
</dbReference>
<evidence type="ECO:0000256" key="3">
    <source>
        <dbReference type="ARBA" id="ARBA00012973"/>
    </source>
</evidence>
<dbReference type="GO" id="GO:0009098">
    <property type="term" value="P:L-leucine biosynthetic process"/>
    <property type="evidence" value="ECO:0007669"/>
    <property type="project" value="UniProtKB-UniRule"/>
</dbReference>
<dbReference type="Pfam" id="PF08502">
    <property type="entry name" value="LeuA_dimer"/>
    <property type="match status" value="1"/>
</dbReference>
<comment type="pathway">
    <text evidence="1 11">Amino-acid biosynthesis; L-leucine biosynthesis; L-leucine from 3-methyl-2-oxobutanoate: step 1/4.</text>
</comment>
<dbReference type="SMART" id="SM00917">
    <property type="entry name" value="LeuA_dimer"/>
    <property type="match status" value="1"/>
</dbReference>
<gene>
    <name evidence="11" type="primary">leuA</name>
    <name evidence="13" type="ORF">C8D99_12310</name>
</gene>